<comment type="function">
    <text evidence="3">Catalyzes two sequential steps in the biosynthesis of coenzyme A. In the first step cysteine is conjugated to 4'-phosphopantothenate to form 4-phosphopantothenoylcysteine. In the second step the latter compound is decarboxylated to form 4'-phosphopantotheine.</text>
</comment>
<feature type="binding site" evidence="3">
    <location>
        <position position="322"/>
    </location>
    <ligand>
        <name>CTP</name>
        <dbReference type="ChEBI" id="CHEBI:37563"/>
    </ligand>
</feature>
<keyword evidence="3 4" id="KW-0436">Ligase</keyword>
<comment type="similarity">
    <text evidence="3 4">In the C-terminal section; belongs to the PPC synthetase family.</text>
</comment>
<dbReference type="Pfam" id="PF02441">
    <property type="entry name" value="Flavoprotein"/>
    <property type="match status" value="1"/>
</dbReference>
<comment type="pathway">
    <text evidence="3 4">Cofactor biosynthesis; coenzyme A biosynthesis; CoA from (R)-pantothenate: step 2/5.</text>
</comment>
<accession>A0ABZ0S6T8</accession>
<keyword evidence="1 3" id="KW-0210">Decarboxylase</keyword>
<feature type="binding site" evidence="3">
    <location>
        <position position="336"/>
    </location>
    <ligand>
        <name>CTP</name>
        <dbReference type="ChEBI" id="CHEBI:37563"/>
    </ligand>
</feature>
<dbReference type="EMBL" id="CP121472">
    <property type="protein sequence ID" value="WPL16215.1"/>
    <property type="molecule type" value="Genomic_DNA"/>
</dbReference>
<comment type="similarity">
    <text evidence="3 4">In the N-terminal section; belongs to the HFCD (homo-oligomeric flavin containing Cys decarboxylase) superfamily.</text>
</comment>
<feature type="binding site" evidence="3">
    <location>
        <position position="340"/>
    </location>
    <ligand>
        <name>CTP</name>
        <dbReference type="ChEBI" id="CHEBI:37563"/>
    </ligand>
</feature>
<evidence type="ECO:0000313" key="7">
    <source>
        <dbReference type="EMBL" id="WPL16215.1"/>
    </source>
</evidence>
<keyword evidence="3" id="KW-0460">Magnesium</keyword>
<dbReference type="InterPro" id="IPR007085">
    <property type="entry name" value="DNA/pantothenate-metab_flavo_C"/>
</dbReference>
<dbReference type="EC" id="4.1.1.36" evidence="3"/>
<comment type="catalytic activity">
    <reaction evidence="3 4">
        <text>N-[(R)-4-phosphopantothenoyl]-L-cysteine + H(+) = (R)-4'-phosphopantetheine + CO2</text>
        <dbReference type="Rhea" id="RHEA:16793"/>
        <dbReference type="ChEBI" id="CHEBI:15378"/>
        <dbReference type="ChEBI" id="CHEBI:16526"/>
        <dbReference type="ChEBI" id="CHEBI:59458"/>
        <dbReference type="ChEBI" id="CHEBI:61723"/>
        <dbReference type="EC" id="4.1.1.36"/>
    </reaction>
</comment>
<keyword evidence="2 3" id="KW-0456">Lyase</keyword>
<dbReference type="PANTHER" id="PTHR14359:SF6">
    <property type="entry name" value="PHOSPHOPANTOTHENOYLCYSTEINE DECARBOXYLASE"/>
    <property type="match status" value="1"/>
</dbReference>
<evidence type="ECO:0000256" key="2">
    <source>
        <dbReference type="ARBA" id="ARBA00023239"/>
    </source>
</evidence>
<keyword evidence="3" id="KW-0511">Multifunctional enzyme</keyword>
<sequence length="399" mass="42399">MTSQDRPRILLGVSGSIAAYKSAELIRRLRERGAEVQVVMTAHARAFISPLSLQALAGRPVRLELFDSAAEAGMGHIELARWADLIIIAPASANLIARLAHGLADDLLTTLVLASQAPLTIAPAMNQQMWAHPAVRENVARLLSRGARLLGPDSGDQACGEIGSGRMLEPSAIAEAVLGIQQQPFAGVRLLITAGPTHEALDPVRFIGNRSSGKMGYALAQVLTELGAQVILVSGPTALPAPPLARLVRVESAAEMHAAVMERVGECDIFIAAAAVADYRPELQASRKLKKHSGNIDLRLVPNPDILAEVAARNPAPFTLGFAAETEALEANARAKLNNKGLDMIAANLVGGAEGGFDRDDNALLLLWGDGQRELPLMPKHQAAREIARALMQRYVTST</sequence>
<organism evidence="7 8">
    <name type="scientific">Thiorhodovibrio winogradskyi</name>
    <dbReference type="NCBI Taxonomy" id="77007"/>
    <lineage>
        <taxon>Bacteria</taxon>
        <taxon>Pseudomonadati</taxon>
        <taxon>Pseudomonadota</taxon>
        <taxon>Gammaproteobacteria</taxon>
        <taxon>Chromatiales</taxon>
        <taxon>Chromatiaceae</taxon>
        <taxon>Thiorhodovibrio</taxon>
    </lineage>
</organism>
<dbReference type="Gene3D" id="3.40.50.10300">
    <property type="entry name" value="CoaB-like"/>
    <property type="match status" value="1"/>
</dbReference>
<feature type="active site" description="Proton donor" evidence="3">
    <location>
        <position position="159"/>
    </location>
</feature>
<comment type="function">
    <text evidence="4">Catalyzes two steps in the biosynthesis of coenzyme A. In the first step cysteine is conjugated to 4'-phosphopantothenate to form 4-phosphopantothenoylcysteine, in the latter compound is decarboxylated to form 4'-phosphopantotheine.</text>
</comment>
<feature type="region of interest" description="Phosphopantothenoylcysteine decarboxylase" evidence="3">
    <location>
        <begin position="1"/>
        <end position="189"/>
    </location>
</feature>
<dbReference type="EC" id="6.3.2.5" evidence="3"/>
<evidence type="ECO:0000256" key="3">
    <source>
        <dbReference type="HAMAP-Rule" id="MF_02225"/>
    </source>
</evidence>
<comment type="catalytic activity">
    <reaction evidence="3 4">
        <text>(R)-4'-phosphopantothenate + L-cysteine + CTP = N-[(R)-4-phosphopantothenoyl]-L-cysteine + CMP + diphosphate + H(+)</text>
        <dbReference type="Rhea" id="RHEA:19397"/>
        <dbReference type="ChEBI" id="CHEBI:10986"/>
        <dbReference type="ChEBI" id="CHEBI:15378"/>
        <dbReference type="ChEBI" id="CHEBI:33019"/>
        <dbReference type="ChEBI" id="CHEBI:35235"/>
        <dbReference type="ChEBI" id="CHEBI:37563"/>
        <dbReference type="ChEBI" id="CHEBI:59458"/>
        <dbReference type="ChEBI" id="CHEBI:60377"/>
        <dbReference type="EC" id="6.3.2.5"/>
    </reaction>
</comment>
<dbReference type="InterPro" id="IPR003382">
    <property type="entry name" value="Flavoprotein"/>
</dbReference>
<dbReference type="Pfam" id="PF04127">
    <property type="entry name" value="DFP"/>
    <property type="match status" value="1"/>
</dbReference>
<dbReference type="NCBIfam" id="TIGR00521">
    <property type="entry name" value="coaBC_dfp"/>
    <property type="match status" value="1"/>
</dbReference>
<dbReference type="SUPFAM" id="SSF52507">
    <property type="entry name" value="Homo-oligomeric flavin-containing Cys decarboxylases, HFCD"/>
    <property type="match status" value="1"/>
</dbReference>
<feature type="binding site" evidence="3">
    <location>
        <position position="288"/>
    </location>
    <ligand>
        <name>CTP</name>
        <dbReference type="ChEBI" id="CHEBI:37563"/>
    </ligand>
</feature>
<keyword evidence="3 4" id="KW-0285">Flavoprotein</keyword>
<proteinExistence type="inferred from homology"/>
<feature type="binding site" evidence="3">
    <location>
        <position position="278"/>
    </location>
    <ligand>
        <name>CTP</name>
        <dbReference type="ChEBI" id="CHEBI:37563"/>
    </ligand>
</feature>
<dbReference type="HAMAP" id="MF_02225">
    <property type="entry name" value="CoaBC"/>
    <property type="match status" value="1"/>
</dbReference>
<dbReference type="InterPro" id="IPR005252">
    <property type="entry name" value="CoaBC"/>
</dbReference>
<keyword evidence="8" id="KW-1185">Reference proteome</keyword>
<comment type="cofactor">
    <cofactor evidence="3">
        <name>FMN</name>
        <dbReference type="ChEBI" id="CHEBI:58210"/>
    </cofactor>
    <text evidence="3">Binds 1 FMN per subunit.</text>
</comment>
<dbReference type="Gene3D" id="3.40.50.1950">
    <property type="entry name" value="Flavin prenyltransferase-like"/>
    <property type="match status" value="1"/>
</dbReference>
<keyword evidence="3" id="KW-0479">Metal-binding</keyword>
<dbReference type="PANTHER" id="PTHR14359">
    <property type="entry name" value="HOMO-OLIGOMERIC FLAVIN CONTAINING CYS DECARBOXYLASE FAMILY"/>
    <property type="match status" value="1"/>
</dbReference>
<comment type="pathway">
    <text evidence="3 4">Cofactor biosynthesis; coenzyme A biosynthesis; CoA from (R)-pantothenate: step 3/5.</text>
</comment>
<dbReference type="SUPFAM" id="SSF102645">
    <property type="entry name" value="CoaB-like"/>
    <property type="match status" value="1"/>
</dbReference>
<dbReference type="InterPro" id="IPR036551">
    <property type="entry name" value="Flavin_trans-like"/>
</dbReference>
<evidence type="ECO:0000259" key="6">
    <source>
        <dbReference type="Pfam" id="PF04127"/>
    </source>
</evidence>
<evidence type="ECO:0000256" key="1">
    <source>
        <dbReference type="ARBA" id="ARBA00022793"/>
    </source>
</evidence>
<feature type="domain" description="Flavoprotein" evidence="5">
    <location>
        <begin position="8"/>
        <end position="178"/>
    </location>
</feature>
<dbReference type="Proteomes" id="UP001432180">
    <property type="component" value="Chromosome"/>
</dbReference>
<reference evidence="7 8" key="1">
    <citation type="journal article" date="2023" name="Microorganisms">
        <title>Thiorhodovibrio frisius and Trv. litoralis spp. nov., Two Novel Members from a Clade of Fastidious Purple Sulfur Bacteria That Exhibit Unique Red-Shifted Light-Harvesting Capabilities.</title>
        <authorList>
            <person name="Methner A."/>
            <person name="Kuzyk S.B."/>
            <person name="Petersen J."/>
            <person name="Bauer S."/>
            <person name="Brinkmann H."/>
            <person name="Sichau K."/>
            <person name="Wanner G."/>
            <person name="Wolf J."/>
            <person name="Neumann-Schaal M."/>
            <person name="Henke P."/>
            <person name="Tank M."/>
            <person name="Sproer C."/>
            <person name="Bunk B."/>
            <person name="Overmann J."/>
        </authorList>
    </citation>
    <scope>NUCLEOTIDE SEQUENCE [LARGE SCALE GENOMIC DNA]</scope>
    <source>
        <strain evidence="7 8">DSM 6702</strain>
    </source>
</reference>
<gene>
    <name evidence="3 7" type="primary">coaBC</name>
    <name evidence="7" type="ORF">Thiowin_01168</name>
</gene>
<protein>
    <recommendedName>
        <fullName evidence="3">Coenzyme A biosynthesis bifunctional protein CoaBC</fullName>
    </recommendedName>
    <alternativeName>
        <fullName evidence="3">DNA/pantothenate metabolism flavoprotein</fullName>
    </alternativeName>
    <alternativeName>
        <fullName evidence="3">Phosphopantothenoylcysteine synthetase/decarboxylase</fullName>
        <shortName evidence="3">PPCS-PPCDC</shortName>
    </alternativeName>
    <domain>
        <recommendedName>
            <fullName evidence="3">Phosphopantothenoylcysteine decarboxylase</fullName>
            <shortName evidence="3">PPC decarboxylase</shortName>
            <shortName evidence="3">PPC-DC</shortName>
            <ecNumber evidence="3">4.1.1.36</ecNumber>
        </recommendedName>
        <alternativeName>
            <fullName evidence="3">CoaC</fullName>
        </alternativeName>
    </domain>
    <domain>
        <recommendedName>
            <fullName evidence="3">Phosphopantothenate--cysteine ligase</fullName>
            <ecNumber evidence="3">6.3.2.5</ecNumber>
        </recommendedName>
        <alternativeName>
            <fullName evidence="3">CoaB</fullName>
        </alternativeName>
        <alternativeName>
            <fullName evidence="3">Phosphopantothenoylcysteine synthetase</fullName>
            <shortName evidence="3">PPC synthetase</shortName>
            <shortName evidence="3">PPC-S</shortName>
        </alternativeName>
    </domain>
</protein>
<dbReference type="InterPro" id="IPR035929">
    <property type="entry name" value="CoaB-like_sf"/>
</dbReference>
<evidence type="ECO:0000256" key="4">
    <source>
        <dbReference type="RuleBase" id="RU364078"/>
    </source>
</evidence>
<feature type="binding site" evidence="3">
    <location>
        <begin position="304"/>
        <end position="307"/>
    </location>
    <ligand>
        <name>CTP</name>
        <dbReference type="ChEBI" id="CHEBI:37563"/>
    </ligand>
</feature>
<comment type="caution">
    <text evidence="3">Lacks conserved residue(s) required for the propagation of feature annotation.</text>
</comment>
<evidence type="ECO:0000259" key="5">
    <source>
        <dbReference type="Pfam" id="PF02441"/>
    </source>
</evidence>
<feature type="region of interest" description="Phosphopantothenate--cysteine ligase" evidence="3">
    <location>
        <begin position="190"/>
        <end position="399"/>
    </location>
</feature>
<keyword evidence="3 4" id="KW-0288">FMN</keyword>
<dbReference type="RefSeq" id="WP_328986762.1">
    <property type="nucleotide sequence ID" value="NZ_CP121472.1"/>
</dbReference>
<feature type="domain" description="DNA/pantothenate metabolism flavoprotein C-terminal" evidence="6">
    <location>
        <begin position="186"/>
        <end position="393"/>
    </location>
</feature>
<comment type="cofactor">
    <cofactor evidence="3">
        <name>Mg(2+)</name>
        <dbReference type="ChEBI" id="CHEBI:18420"/>
    </cofactor>
</comment>
<evidence type="ECO:0000313" key="8">
    <source>
        <dbReference type="Proteomes" id="UP001432180"/>
    </source>
</evidence>
<name>A0ABZ0S6T8_9GAMM</name>